<proteinExistence type="predicted"/>
<evidence type="ECO:0000256" key="1">
    <source>
        <dbReference type="SAM" id="MobiDB-lite"/>
    </source>
</evidence>
<gene>
    <name evidence="2" type="ORF">FEZ41_12115</name>
</gene>
<organism evidence="2 3">
    <name type="scientific">Lentilactobacillus parafarraginis</name>
    <dbReference type="NCBI Taxonomy" id="390842"/>
    <lineage>
        <taxon>Bacteria</taxon>
        <taxon>Bacillati</taxon>
        <taxon>Bacillota</taxon>
        <taxon>Bacilli</taxon>
        <taxon>Lactobacillales</taxon>
        <taxon>Lactobacillaceae</taxon>
        <taxon>Lentilactobacillus</taxon>
    </lineage>
</organism>
<accession>A0A5R9CPC2</accession>
<dbReference type="AlphaFoldDB" id="A0A5R9CPC2"/>
<dbReference type="Proteomes" id="UP000305100">
    <property type="component" value="Unassembled WGS sequence"/>
</dbReference>
<protein>
    <submittedName>
        <fullName evidence="2">Uncharacterized protein</fullName>
    </submittedName>
</protein>
<evidence type="ECO:0000313" key="3">
    <source>
        <dbReference type="Proteomes" id="UP000305100"/>
    </source>
</evidence>
<comment type="caution">
    <text evidence="2">The sequence shown here is derived from an EMBL/GenBank/DDBJ whole genome shotgun (WGS) entry which is preliminary data.</text>
</comment>
<feature type="region of interest" description="Disordered" evidence="1">
    <location>
        <begin position="1"/>
        <end position="20"/>
    </location>
</feature>
<dbReference type="OrthoDB" id="2320388at2"/>
<dbReference type="EMBL" id="VBSX01000037">
    <property type="protein sequence ID" value="TLQ17078.1"/>
    <property type="molecule type" value="Genomic_DNA"/>
</dbReference>
<name>A0A5R9CPC2_9LACO</name>
<sequence>MYTRPDNQDQEVKRSDGRQAYMHIEKEPNSFRYVFKFPTHAHHSFWYDGITLKSGTEVEVHTIDGPERFQILVD</sequence>
<reference evidence="2 3" key="1">
    <citation type="submission" date="2019-05" db="EMBL/GenBank/DDBJ databases">
        <title>The metagenome of a microbial culture collection derived from dairy environment covers the genomic content of the human microbiome.</title>
        <authorList>
            <person name="Roder T."/>
            <person name="Wuthrich D."/>
            <person name="Sattari Z."/>
            <person name="Von Ah U."/>
            <person name="Bar C."/>
            <person name="Ronchi F."/>
            <person name="Macpherson A.J."/>
            <person name="Ganal-Vonarburg S.C."/>
            <person name="Bruggmann R."/>
            <person name="Vergeres G."/>
        </authorList>
    </citation>
    <scope>NUCLEOTIDE SEQUENCE [LARGE SCALE GENOMIC DNA]</scope>
    <source>
        <strain evidence="2 3">FAM 1079</strain>
    </source>
</reference>
<evidence type="ECO:0000313" key="2">
    <source>
        <dbReference type="EMBL" id="TLQ17078.1"/>
    </source>
</evidence>